<gene>
    <name evidence="7" type="primary">MED8</name>
    <name evidence="8" type="ORF">TTAC_LOCUS9472</name>
</gene>
<dbReference type="EMBL" id="UYWX01020834">
    <property type="protein sequence ID" value="VDM34275.1"/>
    <property type="molecule type" value="Genomic_DNA"/>
</dbReference>
<dbReference type="GO" id="GO:0003712">
    <property type="term" value="F:transcription coregulator activity"/>
    <property type="evidence" value="ECO:0007669"/>
    <property type="project" value="InterPro"/>
</dbReference>
<evidence type="ECO:0000256" key="2">
    <source>
        <dbReference type="ARBA" id="ARBA00005716"/>
    </source>
</evidence>
<dbReference type="WBParaSite" id="TTAC_0000948701-mRNA-1">
    <property type="protein sequence ID" value="TTAC_0000948701-mRNA-1"/>
    <property type="gene ID" value="TTAC_0000948701"/>
</dbReference>
<keyword evidence="6 7" id="KW-0539">Nucleus</keyword>
<protein>
    <recommendedName>
        <fullName evidence="7">Mediator of RNA polymerase II transcription subunit 8</fullName>
    </recommendedName>
    <alternativeName>
        <fullName evidence="7">Mediator complex subunit 8</fullName>
    </alternativeName>
</protein>
<dbReference type="Pfam" id="PF10232">
    <property type="entry name" value="Med8"/>
    <property type="match status" value="1"/>
</dbReference>
<keyword evidence="5 7" id="KW-0804">Transcription</keyword>
<evidence type="ECO:0000256" key="7">
    <source>
        <dbReference type="RuleBase" id="RU364144"/>
    </source>
</evidence>
<organism evidence="10">
    <name type="scientific">Hydatigena taeniaeformis</name>
    <name type="common">Feline tapeworm</name>
    <name type="synonym">Taenia taeniaeformis</name>
    <dbReference type="NCBI Taxonomy" id="6205"/>
    <lineage>
        <taxon>Eukaryota</taxon>
        <taxon>Metazoa</taxon>
        <taxon>Spiralia</taxon>
        <taxon>Lophotrochozoa</taxon>
        <taxon>Platyhelminthes</taxon>
        <taxon>Cestoda</taxon>
        <taxon>Eucestoda</taxon>
        <taxon>Cyclophyllidea</taxon>
        <taxon>Taeniidae</taxon>
        <taxon>Hydatigera</taxon>
    </lineage>
</organism>
<dbReference type="PANTHER" id="PTHR13074">
    <property type="entry name" value="MEDIATOR OF RNA POLYMERASE II TRANSCRIPTION SUBUNIT 8"/>
    <property type="match status" value="1"/>
</dbReference>
<dbReference type="Proteomes" id="UP000274429">
    <property type="component" value="Unassembled WGS sequence"/>
</dbReference>
<name>A0A0R3X7G2_HYDTA</name>
<reference evidence="10" key="1">
    <citation type="submission" date="2017-02" db="UniProtKB">
        <authorList>
            <consortium name="WormBaseParasite"/>
        </authorList>
    </citation>
    <scope>IDENTIFICATION</scope>
</reference>
<accession>A0A0R3X7G2</accession>
<comment type="function">
    <text evidence="7">Component of the Mediator complex, a coactivator involved in the regulated transcription of nearly all RNA polymerase II-dependent genes. Mediator functions as a bridge to convey information from gene-specific regulatory proteins to the basal RNA polymerase II transcription machinery. Mediator is recruited to promoters by direct interactions with regulatory proteins and serves as a scaffold for the assembly of a functional preinitiation complex with RNA polymerase II and the general transcription factors.</text>
</comment>
<dbReference type="GO" id="GO:0006357">
    <property type="term" value="P:regulation of transcription by RNA polymerase II"/>
    <property type="evidence" value="ECO:0007669"/>
    <property type="project" value="InterPro"/>
</dbReference>
<evidence type="ECO:0000256" key="3">
    <source>
        <dbReference type="ARBA" id="ARBA00023015"/>
    </source>
</evidence>
<dbReference type="InterPro" id="IPR019364">
    <property type="entry name" value="Mediatior_Med8_fun/met"/>
</dbReference>
<dbReference type="STRING" id="6205.A0A0R3X7G2"/>
<evidence type="ECO:0000256" key="5">
    <source>
        <dbReference type="ARBA" id="ARBA00023163"/>
    </source>
</evidence>
<evidence type="ECO:0000256" key="1">
    <source>
        <dbReference type="ARBA" id="ARBA00004123"/>
    </source>
</evidence>
<evidence type="ECO:0000256" key="6">
    <source>
        <dbReference type="ARBA" id="ARBA00023242"/>
    </source>
</evidence>
<comment type="similarity">
    <text evidence="2 7">Belongs to the Mediator complex subunit 8 family.</text>
</comment>
<evidence type="ECO:0000313" key="8">
    <source>
        <dbReference type="EMBL" id="VDM34275.1"/>
    </source>
</evidence>
<evidence type="ECO:0000313" key="10">
    <source>
        <dbReference type="WBParaSite" id="TTAC_0000948701-mRNA-1"/>
    </source>
</evidence>
<dbReference type="OrthoDB" id="150687at2759"/>
<proteinExistence type="inferred from homology"/>
<dbReference type="GO" id="GO:0000978">
    <property type="term" value="F:RNA polymerase II cis-regulatory region sequence-specific DNA binding"/>
    <property type="evidence" value="ECO:0007669"/>
    <property type="project" value="TreeGrafter"/>
</dbReference>
<keyword evidence="9" id="KW-1185">Reference proteome</keyword>
<sequence>MEASERQHLESFLLLSSPASKLKQKLFDLLTIVETQRDTADWPKYLNTFGLCASELVEIRKFLESERFASAHSMILTPRALSTDAEPNLAKATDDRLLMFNQDAAPLYLRTKLDPQVTPCRSPLELFHNLHIYILLAFKSSSAASEPYIMLPLFGGPMLDFVSVAATGCAEYLIEVHLQVEALRTAVDTRAISLRTSSAFSPEHALMLHEKLVATMLDDVRLLKQEMDQDQEKLVTVRSAANQDDLFNLVAMMTVGRDYAMGMKPDVSK</sequence>
<dbReference type="PANTHER" id="PTHR13074:SF9">
    <property type="entry name" value="MEDIATOR OF RNA POLYMERASE II TRANSCRIPTION SUBUNIT 8"/>
    <property type="match status" value="1"/>
</dbReference>
<comment type="subcellular location">
    <subcellularLocation>
        <location evidence="1 7">Nucleus</location>
    </subcellularLocation>
</comment>
<comment type="subunit">
    <text evidence="7">Component of the Mediator complex.</text>
</comment>
<evidence type="ECO:0000256" key="4">
    <source>
        <dbReference type="ARBA" id="ARBA00023159"/>
    </source>
</evidence>
<evidence type="ECO:0000313" key="9">
    <source>
        <dbReference type="Proteomes" id="UP000274429"/>
    </source>
</evidence>
<reference evidence="8 9" key="2">
    <citation type="submission" date="2018-11" db="EMBL/GenBank/DDBJ databases">
        <authorList>
            <consortium name="Pathogen Informatics"/>
        </authorList>
    </citation>
    <scope>NUCLEOTIDE SEQUENCE [LARGE SCALE GENOMIC DNA]</scope>
</reference>
<keyword evidence="4 7" id="KW-0010">Activator</keyword>
<keyword evidence="3 7" id="KW-0805">Transcription regulation</keyword>
<dbReference type="GO" id="GO:0070847">
    <property type="term" value="C:core mediator complex"/>
    <property type="evidence" value="ECO:0007669"/>
    <property type="project" value="TreeGrafter"/>
</dbReference>
<dbReference type="AlphaFoldDB" id="A0A0R3X7G2"/>
<dbReference type="GO" id="GO:0016592">
    <property type="term" value="C:mediator complex"/>
    <property type="evidence" value="ECO:0007669"/>
    <property type="project" value="InterPro"/>
</dbReference>